<proteinExistence type="predicted"/>
<dbReference type="AlphaFoldDB" id="A0A176VH52"/>
<gene>
    <name evidence="1" type="ORF">AXG93_3802s1030</name>
</gene>
<evidence type="ECO:0000313" key="2">
    <source>
        <dbReference type="Proteomes" id="UP000077202"/>
    </source>
</evidence>
<organism evidence="1 2">
    <name type="scientific">Marchantia polymorpha subsp. ruderalis</name>
    <dbReference type="NCBI Taxonomy" id="1480154"/>
    <lineage>
        <taxon>Eukaryota</taxon>
        <taxon>Viridiplantae</taxon>
        <taxon>Streptophyta</taxon>
        <taxon>Embryophyta</taxon>
        <taxon>Marchantiophyta</taxon>
        <taxon>Marchantiopsida</taxon>
        <taxon>Marchantiidae</taxon>
        <taxon>Marchantiales</taxon>
        <taxon>Marchantiaceae</taxon>
        <taxon>Marchantia</taxon>
    </lineage>
</organism>
<comment type="caution">
    <text evidence="1">The sequence shown here is derived from an EMBL/GenBank/DDBJ whole genome shotgun (WGS) entry which is preliminary data.</text>
</comment>
<protein>
    <submittedName>
        <fullName evidence="1">Uncharacterized protein</fullName>
    </submittedName>
</protein>
<sequence length="117" mass="12923">MPPASCLTICSKPNSPYGDLLSSYSMLTSAVAAKALKQPERMLFPGDNALAQSFMNIEQRPIYSDPFEFTHNLKLTSYEAQHLNGALMAPQIATTHARFHYATNITYINLVHFTGGL</sequence>
<keyword evidence="2" id="KW-1185">Reference proteome</keyword>
<accession>A0A176VH52</accession>
<evidence type="ECO:0000313" key="1">
    <source>
        <dbReference type="EMBL" id="OAE20190.1"/>
    </source>
</evidence>
<name>A0A176VH52_MARPO</name>
<dbReference type="EMBL" id="LVLJ01003666">
    <property type="protein sequence ID" value="OAE20190.1"/>
    <property type="molecule type" value="Genomic_DNA"/>
</dbReference>
<reference evidence="1" key="1">
    <citation type="submission" date="2016-03" db="EMBL/GenBank/DDBJ databases">
        <title>Mechanisms controlling the formation of the plant cell surface in tip-growing cells are functionally conserved among land plants.</title>
        <authorList>
            <person name="Honkanen S."/>
            <person name="Jones V.A."/>
            <person name="Morieri G."/>
            <person name="Champion C."/>
            <person name="Hetherington A.J."/>
            <person name="Kelly S."/>
            <person name="Saint-Marcoux D."/>
            <person name="Proust H."/>
            <person name="Prescott H."/>
            <person name="Dolan L."/>
        </authorList>
    </citation>
    <scope>NUCLEOTIDE SEQUENCE [LARGE SCALE GENOMIC DNA]</scope>
    <source>
        <tissue evidence="1">Whole gametophyte</tissue>
    </source>
</reference>
<dbReference type="Proteomes" id="UP000077202">
    <property type="component" value="Unassembled WGS sequence"/>
</dbReference>